<dbReference type="InterPro" id="IPR005749">
    <property type="entry name" value="Ribosomal_uL15_bac-type"/>
</dbReference>
<name>A0A8H6YHZ1_9AGAR</name>
<evidence type="ECO:0000256" key="4">
    <source>
        <dbReference type="ARBA" id="ARBA00023242"/>
    </source>
</evidence>
<dbReference type="NCBIfam" id="TIGR01071">
    <property type="entry name" value="rplO_bact"/>
    <property type="match status" value="1"/>
</dbReference>
<evidence type="ECO:0000256" key="2">
    <source>
        <dbReference type="ARBA" id="ARBA00007320"/>
    </source>
</evidence>
<dbReference type="HAMAP" id="MF_01341">
    <property type="entry name" value="Ribosomal_uL15"/>
    <property type="match status" value="1"/>
</dbReference>
<proteinExistence type="inferred from homology"/>
<feature type="domain" description="Large ribosomal subunit protein uL15/eL18" evidence="7">
    <location>
        <begin position="85"/>
        <end position="163"/>
    </location>
</feature>
<feature type="compositionally biased region" description="Gly residues" evidence="6">
    <location>
        <begin position="30"/>
        <end position="44"/>
    </location>
</feature>
<dbReference type="PANTHER" id="PTHR13489:SF0">
    <property type="entry name" value="MINI-CHROMOSOME MAINTENANCE COMPLEX-BINDING PROTEIN"/>
    <property type="match status" value="1"/>
</dbReference>
<accession>A0A8H6YHZ1</accession>
<comment type="subcellular location">
    <subcellularLocation>
        <location evidence="1">Nucleus</location>
    </subcellularLocation>
</comment>
<dbReference type="Pfam" id="PF09739">
    <property type="entry name" value="MCM_bind"/>
    <property type="match status" value="1"/>
</dbReference>
<evidence type="ECO:0000259" key="7">
    <source>
        <dbReference type="Pfam" id="PF00828"/>
    </source>
</evidence>
<reference evidence="8" key="1">
    <citation type="submission" date="2020-05" db="EMBL/GenBank/DDBJ databases">
        <title>Mycena genomes resolve the evolution of fungal bioluminescence.</title>
        <authorList>
            <person name="Tsai I.J."/>
        </authorList>
    </citation>
    <scope>NUCLEOTIDE SEQUENCE</scope>
    <source>
        <strain evidence="8">160909Yilan</strain>
    </source>
</reference>
<comment type="caution">
    <text evidence="8">The sequence shown here is derived from an EMBL/GenBank/DDBJ whole genome shotgun (WGS) entry which is preliminary data.</text>
</comment>
<keyword evidence="4" id="KW-0539">Nucleus</keyword>
<gene>
    <name evidence="8" type="ORF">MSAN_01287400</name>
</gene>
<evidence type="ECO:0000256" key="3">
    <source>
        <dbReference type="ARBA" id="ARBA00022980"/>
    </source>
</evidence>
<keyword evidence="3" id="KW-0689">Ribosomal protein</keyword>
<evidence type="ECO:0000256" key="6">
    <source>
        <dbReference type="SAM" id="MobiDB-lite"/>
    </source>
</evidence>
<dbReference type="OrthoDB" id="329666at2759"/>
<sequence>MSATRIGSRISLRNLKPLRASQHNQKRVGRGQGSGYGRTAGRGMNGQKSRSGPGIKPGFEGGQTPITKLFPKRGFVNRNEKTWAPVNLDRLQHWIDEGRITSSPDKPITARELLLSGCVHDVHDGIKILGDGAQYFKTPIYITPSRASKSAIKAIESNGGKVVCKYYNALALRDCVKGRTDRIEAAPTRRDDIIWYGRMRNRGYLSPGTLQKVGPLPFVQERWKTLAADLGSRTNAKMVSALPVDAISDPTRSLLELYDANQDIDEFPAKVTAHFADIFASKDAFSEIPSIHTVDPRQRDRCLVSFRAMIQDTSPSPEMYLAKRSGGRCGGWGLSDDASSEDLDYADLRECTIVWAVNIPGESEWVASEVDGPSGFSRSVLPETHPHKFPELGAPHLGVQVKIYDSSRAESLKSTDVATLVGILTFEPMSTGLETDNDPPQVPTLHVLFSRPLPLPMVPRAFPYSPPKSSIEALRDELISWIATEGLAGDKDAAEWVLLNVIGRVQSRTPPLLPPSLTLSKFPSLPLQSSTPSLCALLSHLLPTIVTLPLSLDFLNTSPFAPESKYEELWSGRLQLPHGTACVVTEGGITEGGLVEKGIMNLRTLQAMMTNQTLEYAFPFSTFAFQTDTHMNVPLGVDTSKSAELYKSVKLPSPETLAMFRELIGGAKVGSVTIGDTVAEYIQEDFVKERKAAATPAEAITSDHLIHRMTVARLLTLSMHQSEVSTDIWERVKALETTRQARLDALGTQ</sequence>
<evidence type="ECO:0000313" key="9">
    <source>
        <dbReference type="Proteomes" id="UP000623467"/>
    </source>
</evidence>
<organism evidence="8 9">
    <name type="scientific">Mycena sanguinolenta</name>
    <dbReference type="NCBI Taxonomy" id="230812"/>
    <lineage>
        <taxon>Eukaryota</taxon>
        <taxon>Fungi</taxon>
        <taxon>Dikarya</taxon>
        <taxon>Basidiomycota</taxon>
        <taxon>Agaricomycotina</taxon>
        <taxon>Agaricomycetes</taxon>
        <taxon>Agaricomycetidae</taxon>
        <taxon>Agaricales</taxon>
        <taxon>Marasmiineae</taxon>
        <taxon>Mycenaceae</taxon>
        <taxon>Mycena</taxon>
    </lineage>
</organism>
<evidence type="ECO:0000313" key="8">
    <source>
        <dbReference type="EMBL" id="KAF7359447.1"/>
    </source>
</evidence>
<keyword evidence="5" id="KW-0687">Ribonucleoprotein</keyword>
<dbReference type="SUPFAM" id="SSF52080">
    <property type="entry name" value="Ribosomal proteins L15p and L18e"/>
    <property type="match status" value="1"/>
</dbReference>
<evidence type="ECO:0000256" key="1">
    <source>
        <dbReference type="ARBA" id="ARBA00004123"/>
    </source>
</evidence>
<dbReference type="GO" id="GO:0015934">
    <property type="term" value="C:large ribosomal subunit"/>
    <property type="evidence" value="ECO:0007669"/>
    <property type="project" value="InterPro"/>
</dbReference>
<dbReference type="GO" id="GO:0006261">
    <property type="term" value="P:DNA-templated DNA replication"/>
    <property type="evidence" value="ECO:0007669"/>
    <property type="project" value="TreeGrafter"/>
</dbReference>
<dbReference type="InterPro" id="IPR036227">
    <property type="entry name" value="Ribosomal_uL15/eL18_sf"/>
</dbReference>
<dbReference type="Gene3D" id="3.100.10.10">
    <property type="match status" value="1"/>
</dbReference>
<dbReference type="InterPro" id="IPR030878">
    <property type="entry name" value="Ribosomal_uL15"/>
</dbReference>
<dbReference type="PANTHER" id="PTHR13489">
    <property type="entry name" value="MINI-CHROMOSOME MAINTENANCE COMPLEX-BINDING PROTEIN"/>
    <property type="match status" value="1"/>
</dbReference>
<comment type="similarity">
    <text evidence="2">Belongs to the universal ribosomal protein uL15 family.</text>
</comment>
<dbReference type="GO" id="GO:0003735">
    <property type="term" value="F:structural constituent of ribosome"/>
    <property type="evidence" value="ECO:0007669"/>
    <property type="project" value="InterPro"/>
</dbReference>
<dbReference type="GO" id="GO:0005634">
    <property type="term" value="C:nucleus"/>
    <property type="evidence" value="ECO:0007669"/>
    <property type="project" value="UniProtKB-SubCell"/>
</dbReference>
<dbReference type="EMBL" id="JACAZH010000009">
    <property type="protein sequence ID" value="KAF7359447.1"/>
    <property type="molecule type" value="Genomic_DNA"/>
</dbReference>
<protein>
    <submittedName>
        <fullName evidence="8">Mini-chromosome maintenance complex-binding protein</fullName>
    </submittedName>
</protein>
<feature type="region of interest" description="Disordered" evidence="6">
    <location>
        <begin position="1"/>
        <end position="67"/>
    </location>
</feature>
<dbReference type="AlphaFoldDB" id="A0A8H6YHZ1"/>
<dbReference type="InterPro" id="IPR021131">
    <property type="entry name" value="Ribosomal_uL15/eL18"/>
</dbReference>
<dbReference type="InterPro" id="IPR019140">
    <property type="entry name" value="MCM_complex-bd"/>
</dbReference>
<keyword evidence="9" id="KW-1185">Reference proteome</keyword>
<dbReference type="GO" id="GO:0006412">
    <property type="term" value="P:translation"/>
    <property type="evidence" value="ECO:0007669"/>
    <property type="project" value="InterPro"/>
</dbReference>
<evidence type="ECO:0000256" key="5">
    <source>
        <dbReference type="ARBA" id="ARBA00023274"/>
    </source>
</evidence>
<dbReference type="GO" id="GO:0003682">
    <property type="term" value="F:chromatin binding"/>
    <property type="evidence" value="ECO:0007669"/>
    <property type="project" value="TreeGrafter"/>
</dbReference>
<dbReference type="Proteomes" id="UP000623467">
    <property type="component" value="Unassembled WGS sequence"/>
</dbReference>
<dbReference type="Pfam" id="PF00828">
    <property type="entry name" value="Ribosomal_L27A"/>
    <property type="match status" value="1"/>
</dbReference>